<sequence length="188" mass="21223">VQRLCSIIRFLRVLLLFLKTSAIVFAQTNQATGKEKDSPEILKLMAQLAADDDEKVIQSIRHLALTGDTRLENFFDLYRQGSIYLWEDAPEGTIKIVVNEETEENDDFDELAPLFHPLTNQPILINGKQAKPLLENLTDISPGRKVRKIVNSSKFHIRLFSPDPKVRLSGVKKSGSDQNIDAIGALRR</sequence>
<dbReference type="AlphaFoldDB" id="A0A383AJ79"/>
<feature type="non-terminal residue" evidence="1">
    <location>
        <position position="188"/>
    </location>
</feature>
<reference evidence="1" key="1">
    <citation type="submission" date="2018-05" db="EMBL/GenBank/DDBJ databases">
        <authorList>
            <person name="Lanie J.A."/>
            <person name="Ng W.-L."/>
            <person name="Kazmierczak K.M."/>
            <person name="Andrzejewski T.M."/>
            <person name="Davidsen T.M."/>
            <person name="Wayne K.J."/>
            <person name="Tettelin H."/>
            <person name="Glass J.I."/>
            <person name="Rusch D."/>
            <person name="Podicherti R."/>
            <person name="Tsui H.-C.T."/>
            <person name="Winkler M.E."/>
        </authorList>
    </citation>
    <scope>NUCLEOTIDE SEQUENCE</scope>
</reference>
<proteinExistence type="predicted"/>
<dbReference type="EMBL" id="UINC01192604">
    <property type="protein sequence ID" value="SVE07832.1"/>
    <property type="molecule type" value="Genomic_DNA"/>
</dbReference>
<gene>
    <name evidence="1" type="ORF">METZ01_LOCUS460686</name>
</gene>
<feature type="non-terminal residue" evidence="1">
    <location>
        <position position="1"/>
    </location>
</feature>
<name>A0A383AJ79_9ZZZZ</name>
<protein>
    <submittedName>
        <fullName evidence="1">Uncharacterized protein</fullName>
    </submittedName>
</protein>
<organism evidence="1">
    <name type="scientific">marine metagenome</name>
    <dbReference type="NCBI Taxonomy" id="408172"/>
    <lineage>
        <taxon>unclassified sequences</taxon>
        <taxon>metagenomes</taxon>
        <taxon>ecological metagenomes</taxon>
    </lineage>
</organism>
<accession>A0A383AJ79</accession>
<evidence type="ECO:0000313" key="1">
    <source>
        <dbReference type="EMBL" id="SVE07832.1"/>
    </source>
</evidence>